<dbReference type="InterPro" id="IPR036890">
    <property type="entry name" value="HATPase_C_sf"/>
</dbReference>
<evidence type="ECO:0000256" key="1">
    <source>
        <dbReference type="ARBA" id="ARBA00000185"/>
    </source>
</evidence>
<reference evidence="19" key="3">
    <citation type="submission" date="2015-04" db="UniProtKB">
        <authorList>
            <consortium name="EnsemblPlants"/>
        </authorList>
    </citation>
    <scope>IDENTIFICATION</scope>
    <source>
        <strain evidence="19">cv. Jemalong A17</strain>
    </source>
</reference>
<dbReference type="InterPro" id="IPR013506">
    <property type="entry name" value="Topo_IIA_bsu_dom2"/>
</dbReference>
<feature type="domain" description="Toprim" evidence="15">
    <location>
        <begin position="443"/>
        <end position="557"/>
    </location>
</feature>
<dbReference type="InterPro" id="IPR013757">
    <property type="entry name" value="Topo_IIA_A_a_sf"/>
</dbReference>
<dbReference type="HOGENOM" id="CLU_001935_1_1_1"/>
<dbReference type="CDD" id="cd03481">
    <property type="entry name" value="TopoIIA_Trans_ScTopoIIA"/>
    <property type="match status" value="1"/>
</dbReference>
<evidence type="ECO:0000256" key="12">
    <source>
        <dbReference type="PROSITE-ProRule" id="PRU01384"/>
    </source>
</evidence>
<evidence type="ECO:0000313" key="18">
    <source>
        <dbReference type="EMBL" id="RHN66293.1"/>
    </source>
</evidence>
<organism evidence="17 20">
    <name type="scientific">Medicago truncatula</name>
    <name type="common">Barrel medic</name>
    <name type="synonym">Medicago tribuloides</name>
    <dbReference type="NCBI Taxonomy" id="3880"/>
    <lineage>
        <taxon>Eukaryota</taxon>
        <taxon>Viridiplantae</taxon>
        <taxon>Streptophyta</taxon>
        <taxon>Embryophyta</taxon>
        <taxon>Tracheophyta</taxon>
        <taxon>Spermatophyta</taxon>
        <taxon>Magnoliopsida</taxon>
        <taxon>eudicotyledons</taxon>
        <taxon>Gunneridae</taxon>
        <taxon>Pentapetalae</taxon>
        <taxon>rosids</taxon>
        <taxon>fabids</taxon>
        <taxon>Fabales</taxon>
        <taxon>Fabaceae</taxon>
        <taxon>Papilionoideae</taxon>
        <taxon>50 kb inversion clade</taxon>
        <taxon>NPAAA clade</taxon>
        <taxon>Hologalegina</taxon>
        <taxon>IRL clade</taxon>
        <taxon>Trifolieae</taxon>
        <taxon>Medicago</taxon>
    </lineage>
</organism>
<keyword evidence="8" id="KW-0460">Magnesium</keyword>
<dbReference type="PROSITE" id="PS50880">
    <property type="entry name" value="TOPRIM"/>
    <property type="match status" value="1"/>
</dbReference>
<evidence type="ECO:0000256" key="3">
    <source>
        <dbReference type="ARBA" id="ARBA00001946"/>
    </source>
</evidence>
<dbReference type="Gene3D" id="1.10.268.10">
    <property type="entry name" value="Topoisomerase, domain 3"/>
    <property type="match status" value="1"/>
</dbReference>
<evidence type="ECO:0000313" key="19">
    <source>
        <dbReference type="EnsemblPlants" id="AES69522"/>
    </source>
</evidence>
<sequence length="1504" mass="169115">MEKRPLQPSTTANIPSKTIEEMYQKKTQLEHILLRPDTYVGSIEKHTQNLWVYENEEMVNRSISYVPGLYKIFDEILVNAADNKQRDPSMDSLKVTIDPEANTVSVYNNGDGVPVEIHQEEKVYVPELIFGHLLTSSNYDDNVKKTTGGRNGYGAKLTNIFSTEFVIETADGRRLKKYKQVFTDNMGKKSDPVITKCKANENWTKVTFKPDLEKFKMTYLEEDVVALMKKRVLDMAGCLGKTVKVELNGTVIRFKSFKDYAELFLKCAEKSKPSPLPRTHTKVGDRWEICVSLSDGQFQQVSFVNSIATIKGGTHVDYITNQITTYIMNKVNKKKKDANVKAHTVKNHLWVFVNALIDNPAFDSQTKETLTTKPASFGSKCDVPESMLKDVEKSGIVDTLLSWADFKQSKDLKKTDGTKTQRLRGIVKLEDANDAGGKNSDKCTLILTEGDSAKALAMAGLSVVGRDHYGVFPLRGKLLNVRDASNKQVMENEEIQNIKKILGLQQNKEYTNVKSLRYGHLMIMADQDHDGSHIKGLLINFIHSFWPSLLKVPSFMVEFTTPIIRASHKNGTKLSFYSMPEYDAWRERLGNTANAWAIKYYKGLGTSTPQEGREYFKDLDKHRKDFIWENELDGNAIELAFSKKKAEDRKNWMRSFEPGTCRDHEAKLISYKDFVDKELILFSRADLQRSIPSMVDGLKPGQRKILFCSFKKNLSKEVKVGQFIGYVSEHSAYHHGEQSLASTIIGMAQDFVGSNNINLLTPNGQFGTRNLGGKDHASSRYIYTQLNTVTRSLFHADDDKLLEYLNEDGRSIEPNWYIPIIPLVLVNGSEGIGTGWSSFIPNYNPREIIANVRRLLNDEEMVPMDPWYKGFRGTIEKSAKEGGYIVNGSVEEIDDITFRITELPIRKWTQDYKTFLELTTEGAPNVKDPLIEDFKQNGDDAIVDIEVRMKAEKVAAIMQEGLFKKFKLTSTISTSNMHLFDAEGKIKKFDTPEQILEEFYPLRLEYYEKRKKYILANLERLLLILDNKVRFILGVVSGEIIVSNRKRTELLIELKQKGFTPIPKKGKSAEPQVAGANDENSEDQEDSERETASKSVNVEGATWGDYEYLLSLSIGTLTLESVQKLLDEKADKENEFEILMGTPSKSLWLKDLDELEKKLDELDRIEAEEGQKRSTMSNKKNRLATKPAKKPPQPRKNTKKANVEPENDNSSMEIENAVEVVKPVEVAKPKGRAGSKKNAQTEADDEILSLQERLAVYNLESSGEKSQAMEEEPPVPPAGKKQINKRGGAKKKSNTIVLESDSDNEVNDVEDDDDDFEVQENAAPAKKGGRKPAAQNAKKAAAEDDEFEVQEKAAPAKKGGRKAVQNAKPPAKAAAAPKKRNVGSKSTLGQKLLTDMLQPAESIGTSPEKKVRKMRESPFNKKSGSILGKTANMDISPIADLSEGSTSNSPTAEDEVVEIAPQPARARPQRANRTQMKYVVSESESDNESDDEDAELSDFEEDDD</sequence>
<keyword evidence="7 13" id="KW-0067">ATP-binding</keyword>
<evidence type="ECO:0000313" key="20">
    <source>
        <dbReference type="Proteomes" id="UP000002051"/>
    </source>
</evidence>
<dbReference type="PaxDb" id="3880-AES69522"/>
<comment type="subunit">
    <text evidence="13">Homodimer.</text>
</comment>
<dbReference type="PRINTS" id="PR01158">
    <property type="entry name" value="TOPISMRASEII"/>
</dbReference>
<dbReference type="Gene3D" id="3.30.230.10">
    <property type="match status" value="1"/>
</dbReference>
<dbReference type="InterPro" id="IPR002205">
    <property type="entry name" value="Topo_IIA_dom_A"/>
</dbReference>
<evidence type="ECO:0000256" key="5">
    <source>
        <dbReference type="ARBA" id="ARBA00022723"/>
    </source>
</evidence>
<comment type="catalytic activity">
    <reaction evidence="1 12 13">
        <text>ATP-dependent breakage, passage and rejoining of double-stranded DNA.</text>
        <dbReference type="EC" id="5.6.2.2"/>
    </reaction>
</comment>
<dbReference type="Gene3D" id="3.30.1360.40">
    <property type="match status" value="1"/>
</dbReference>
<comment type="similarity">
    <text evidence="4 13">Belongs to the type II topoisomerase family.</text>
</comment>
<dbReference type="Gene3D" id="3.40.50.670">
    <property type="match status" value="1"/>
</dbReference>
<dbReference type="Pfam" id="PF00204">
    <property type="entry name" value="DNA_gyraseB"/>
    <property type="match status" value="1"/>
</dbReference>
<evidence type="ECO:0000256" key="4">
    <source>
        <dbReference type="ARBA" id="ARBA00011080"/>
    </source>
</evidence>
<dbReference type="InterPro" id="IPR001241">
    <property type="entry name" value="Topo_IIA"/>
</dbReference>
<feature type="compositionally biased region" description="Acidic residues" evidence="14">
    <location>
        <begin position="1300"/>
        <end position="1318"/>
    </location>
</feature>
<evidence type="ECO:0000259" key="16">
    <source>
        <dbReference type="PROSITE" id="PS52040"/>
    </source>
</evidence>
<gene>
    <name evidence="19" type="primary">11405225</name>
    <name evidence="17" type="ordered locus">MTR_3g031040</name>
    <name evidence="18" type="ORF">MtrunA17_Chr3g0089281</name>
</gene>
<dbReference type="GO" id="GO:0005524">
    <property type="term" value="F:ATP binding"/>
    <property type="evidence" value="ECO:0007669"/>
    <property type="project" value="UniProtKB-UniRule"/>
</dbReference>
<evidence type="ECO:0000256" key="7">
    <source>
        <dbReference type="ARBA" id="ARBA00022840"/>
    </source>
</evidence>
<dbReference type="InterPro" id="IPR031660">
    <property type="entry name" value="TOPRIM_C"/>
</dbReference>
<dbReference type="Gene3D" id="3.30.1490.30">
    <property type="match status" value="1"/>
</dbReference>
<dbReference type="InterPro" id="IPR013759">
    <property type="entry name" value="Topo_IIA_B_C"/>
</dbReference>
<name>G7IWV9_MEDTR</name>
<evidence type="ECO:0000256" key="10">
    <source>
        <dbReference type="ARBA" id="ARBA00023125"/>
    </source>
</evidence>
<feature type="compositionally biased region" description="Low complexity" evidence="14">
    <location>
        <begin position="1322"/>
        <end position="1339"/>
    </location>
</feature>
<dbReference type="EC" id="5.6.2.2" evidence="13"/>
<dbReference type="FunFam" id="3.30.1490.30:FF:000001">
    <property type="entry name" value="DNA topoisomerase 2"/>
    <property type="match status" value="1"/>
</dbReference>
<feature type="region of interest" description="Disordered" evidence="14">
    <location>
        <begin position="1166"/>
        <end position="1504"/>
    </location>
</feature>
<dbReference type="OrthoDB" id="276498at2759"/>
<protein>
    <recommendedName>
        <fullName evidence="13">DNA topoisomerase 2</fullName>
        <ecNumber evidence="13">5.6.2.2</ecNumber>
    </recommendedName>
</protein>
<evidence type="ECO:0000256" key="11">
    <source>
        <dbReference type="ARBA" id="ARBA00023235"/>
    </source>
</evidence>
<feature type="region of interest" description="Disordered" evidence="14">
    <location>
        <begin position="1062"/>
        <end position="1096"/>
    </location>
</feature>
<evidence type="ECO:0000256" key="13">
    <source>
        <dbReference type="RuleBase" id="RU362094"/>
    </source>
</evidence>
<dbReference type="FunFam" id="3.30.230.10:FF:000008">
    <property type="entry name" value="DNA topoisomerase 2"/>
    <property type="match status" value="1"/>
</dbReference>
<feature type="compositionally biased region" description="Low complexity" evidence="14">
    <location>
        <begin position="1367"/>
        <end position="1376"/>
    </location>
</feature>
<dbReference type="InterPro" id="IPR018522">
    <property type="entry name" value="TopoIIA_CS"/>
</dbReference>
<dbReference type="SUPFAM" id="SSF56719">
    <property type="entry name" value="Type II DNA topoisomerase"/>
    <property type="match status" value="1"/>
</dbReference>
<accession>A0A0C3VDS8</accession>
<proteinExistence type="inferred from homology"/>
<dbReference type="CDD" id="cd00187">
    <property type="entry name" value="TOP4c"/>
    <property type="match status" value="1"/>
</dbReference>
<dbReference type="EMBL" id="PSQE01000003">
    <property type="protein sequence ID" value="RHN66293.1"/>
    <property type="molecule type" value="Genomic_DNA"/>
</dbReference>
<dbReference type="Proteomes" id="UP000002051">
    <property type="component" value="Chromosome 3"/>
</dbReference>
<dbReference type="InterPro" id="IPR013758">
    <property type="entry name" value="Topo_IIA_A/C_ab"/>
</dbReference>
<reference evidence="17 20" key="1">
    <citation type="journal article" date="2011" name="Nature">
        <title>The Medicago genome provides insight into the evolution of rhizobial symbioses.</title>
        <authorList>
            <person name="Young N.D."/>
            <person name="Debelle F."/>
            <person name="Oldroyd G.E."/>
            <person name="Geurts R."/>
            <person name="Cannon S.B."/>
            <person name="Udvardi M.K."/>
            <person name="Benedito V.A."/>
            <person name="Mayer K.F."/>
            <person name="Gouzy J."/>
            <person name="Schoof H."/>
            <person name="Van de Peer Y."/>
            <person name="Proost S."/>
            <person name="Cook D.R."/>
            <person name="Meyers B.C."/>
            <person name="Spannagl M."/>
            <person name="Cheung F."/>
            <person name="De Mita S."/>
            <person name="Krishnakumar V."/>
            <person name="Gundlach H."/>
            <person name="Zhou S."/>
            <person name="Mudge J."/>
            <person name="Bharti A.K."/>
            <person name="Murray J.D."/>
            <person name="Naoumkina M.A."/>
            <person name="Rosen B."/>
            <person name="Silverstein K.A."/>
            <person name="Tang H."/>
            <person name="Rombauts S."/>
            <person name="Zhao P.X."/>
            <person name="Zhou P."/>
            <person name="Barbe V."/>
            <person name="Bardou P."/>
            <person name="Bechner M."/>
            <person name="Bellec A."/>
            <person name="Berger A."/>
            <person name="Berges H."/>
            <person name="Bidwell S."/>
            <person name="Bisseling T."/>
            <person name="Choisne N."/>
            <person name="Couloux A."/>
            <person name="Denny R."/>
            <person name="Deshpande S."/>
            <person name="Dai X."/>
            <person name="Doyle J.J."/>
            <person name="Dudez A.M."/>
            <person name="Farmer A.D."/>
            <person name="Fouteau S."/>
            <person name="Franken C."/>
            <person name="Gibelin C."/>
            <person name="Gish J."/>
            <person name="Goldstein S."/>
            <person name="Gonzalez A.J."/>
            <person name="Green P.J."/>
            <person name="Hallab A."/>
            <person name="Hartog M."/>
            <person name="Hua A."/>
            <person name="Humphray S.J."/>
            <person name="Jeong D.H."/>
            <person name="Jing Y."/>
            <person name="Jocker A."/>
            <person name="Kenton S.M."/>
            <person name="Kim D.J."/>
            <person name="Klee K."/>
            <person name="Lai H."/>
            <person name="Lang C."/>
            <person name="Lin S."/>
            <person name="Macmil S.L."/>
            <person name="Magdelenat G."/>
            <person name="Matthews L."/>
            <person name="McCorrison J."/>
            <person name="Monaghan E.L."/>
            <person name="Mun J.H."/>
            <person name="Najar F.Z."/>
            <person name="Nicholson C."/>
            <person name="Noirot C."/>
            <person name="O'Bleness M."/>
            <person name="Paule C.R."/>
            <person name="Poulain J."/>
            <person name="Prion F."/>
            <person name="Qin B."/>
            <person name="Qu C."/>
            <person name="Retzel E.F."/>
            <person name="Riddle C."/>
            <person name="Sallet E."/>
            <person name="Samain S."/>
            <person name="Samson N."/>
            <person name="Sanders I."/>
            <person name="Saurat O."/>
            <person name="Scarpelli C."/>
            <person name="Schiex T."/>
            <person name="Segurens B."/>
            <person name="Severin A.J."/>
            <person name="Sherrier D.J."/>
            <person name="Shi R."/>
            <person name="Sims S."/>
            <person name="Singer S.R."/>
            <person name="Sinharoy S."/>
            <person name="Sterck L."/>
            <person name="Viollet A."/>
            <person name="Wang B.B."/>
            <person name="Wang K."/>
            <person name="Wang M."/>
            <person name="Wang X."/>
            <person name="Warfsmann J."/>
            <person name="Weissenbach J."/>
            <person name="White D.D."/>
            <person name="White J.D."/>
            <person name="Wiley G.B."/>
            <person name="Wincker P."/>
            <person name="Xing Y."/>
            <person name="Yang L."/>
            <person name="Yao Z."/>
            <person name="Ying F."/>
            <person name="Zhai J."/>
            <person name="Zhou L."/>
            <person name="Zuber A."/>
            <person name="Denarie J."/>
            <person name="Dixon R.A."/>
            <person name="May G.D."/>
            <person name="Schwartz D.C."/>
            <person name="Rogers J."/>
            <person name="Quetier F."/>
            <person name="Town C.D."/>
            <person name="Roe B.A."/>
        </authorList>
    </citation>
    <scope>NUCLEOTIDE SEQUENCE [LARGE SCALE GENOMIC DNA]</scope>
    <source>
        <strain evidence="17">A17</strain>
        <strain evidence="19 20">cv. Jemalong A17</strain>
    </source>
</reference>
<dbReference type="Pfam" id="PF16898">
    <property type="entry name" value="TOPRIM_C"/>
    <property type="match status" value="1"/>
</dbReference>
<dbReference type="GO" id="GO:0046872">
    <property type="term" value="F:metal ion binding"/>
    <property type="evidence" value="ECO:0007669"/>
    <property type="project" value="UniProtKB-KW"/>
</dbReference>
<dbReference type="PANTHER" id="PTHR10169">
    <property type="entry name" value="DNA TOPOISOMERASE/GYRASE"/>
    <property type="match status" value="1"/>
</dbReference>
<dbReference type="InterPro" id="IPR014721">
    <property type="entry name" value="Ribsml_uS5_D2-typ_fold_subgr"/>
</dbReference>
<evidence type="ECO:0000256" key="9">
    <source>
        <dbReference type="ARBA" id="ARBA00023029"/>
    </source>
</evidence>
<dbReference type="InterPro" id="IPR050634">
    <property type="entry name" value="DNA_Topoisomerase_II"/>
</dbReference>
<dbReference type="STRING" id="3880.G7IWV9"/>
<comment type="function">
    <text evidence="13">Control of topological states of DNA by transient breakage and subsequent rejoining of DNA strands. Topoisomerase II makes double-strand breaks.</text>
</comment>
<dbReference type="Pfam" id="PF02518">
    <property type="entry name" value="HATPase_c"/>
    <property type="match status" value="1"/>
</dbReference>
<evidence type="ECO:0000259" key="15">
    <source>
        <dbReference type="PROSITE" id="PS50880"/>
    </source>
</evidence>
<dbReference type="EMBL" id="CM001219">
    <property type="protein sequence ID" value="AES69522.2"/>
    <property type="molecule type" value="Genomic_DNA"/>
</dbReference>
<dbReference type="InterPro" id="IPR001154">
    <property type="entry name" value="TopoII_euk"/>
</dbReference>
<keyword evidence="20" id="KW-1185">Reference proteome</keyword>
<evidence type="ECO:0000256" key="6">
    <source>
        <dbReference type="ARBA" id="ARBA00022741"/>
    </source>
</evidence>
<keyword evidence="6 13" id="KW-0547">Nucleotide-binding</keyword>
<dbReference type="PRINTS" id="PR00418">
    <property type="entry name" value="TPI2FAMILY"/>
</dbReference>
<dbReference type="InterPro" id="IPR006171">
    <property type="entry name" value="TOPRIM_dom"/>
</dbReference>
<reference evidence="17 20" key="2">
    <citation type="journal article" date="2014" name="BMC Genomics">
        <title>An improved genome release (version Mt4.0) for the model legume Medicago truncatula.</title>
        <authorList>
            <person name="Tang H."/>
            <person name="Krishnakumar V."/>
            <person name="Bidwell S."/>
            <person name="Rosen B."/>
            <person name="Chan A."/>
            <person name="Zhou S."/>
            <person name="Gentzbittel L."/>
            <person name="Childs K.L."/>
            <person name="Yandell M."/>
            <person name="Gundlach H."/>
            <person name="Mayer K.F."/>
            <person name="Schwartz D.C."/>
            <person name="Town C.D."/>
        </authorList>
    </citation>
    <scope>GENOME REANNOTATION</scope>
    <source>
        <strain evidence="17">A17</strain>
        <strain evidence="19 20">cv. Jemalong A17</strain>
    </source>
</reference>
<dbReference type="InterPro" id="IPR034157">
    <property type="entry name" value="TOPRIM_TopoII"/>
</dbReference>
<dbReference type="GO" id="GO:0005634">
    <property type="term" value="C:nucleus"/>
    <property type="evidence" value="ECO:0000318"/>
    <property type="project" value="GO_Central"/>
</dbReference>
<evidence type="ECO:0000313" key="17">
    <source>
        <dbReference type="EMBL" id="AES69522.2"/>
    </source>
</evidence>
<dbReference type="Gramene" id="rna14243">
    <property type="protein sequence ID" value="RHN66293.1"/>
    <property type="gene ID" value="gene14243"/>
</dbReference>
<feature type="domain" description="Topo IIA-type catalytic" evidence="16">
    <location>
        <begin position="691"/>
        <end position="1152"/>
    </location>
</feature>
<dbReference type="GO" id="GO:0006265">
    <property type="term" value="P:DNA topological change"/>
    <property type="evidence" value="ECO:0007669"/>
    <property type="project" value="UniProtKB-UniRule"/>
</dbReference>
<dbReference type="SMART" id="SM00434">
    <property type="entry name" value="TOP4c"/>
    <property type="match status" value="1"/>
</dbReference>
<keyword evidence="10 12" id="KW-0238">DNA-binding</keyword>
<evidence type="ECO:0000256" key="2">
    <source>
        <dbReference type="ARBA" id="ARBA00001913"/>
    </source>
</evidence>
<dbReference type="FunFam" id="3.30.1360.40:FF:000003">
    <property type="entry name" value="DNA topoisomerase 2"/>
    <property type="match status" value="1"/>
</dbReference>
<accession>G7IWV9</accession>
<dbReference type="CDD" id="cd03365">
    <property type="entry name" value="TOPRIM_TopoIIA"/>
    <property type="match status" value="1"/>
</dbReference>
<dbReference type="GO" id="GO:0003918">
    <property type="term" value="F:DNA topoisomerase type II (double strand cut, ATP-hydrolyzing) activity"/>
    <property type="evidence" value="ECO:0000318"/>
    <property type="project" value="GO_Central"/>
</dbReference>
<comment type="cofactor">
    <cofactor evidence="2">
        <name>Ca(2+)</name>
        <dbReference type="ChEBI" id="CHEBI:29108"/>
    </cofactor>
</comment>
<dbReference type="GO" id="GO:0000712">
    <property type="term" value="P:resolution of meiotic recombination intermediates"/>
    <property type="evidence" value="ECO:0000318"/>
    <property type="project" value="GO_Central"/>
</dbReference>
<dbReference type="KEGG" id="mtr:11405225"/>
<dbReference type="EnsemblPlants" id="AES69522">
    <property type="protein sequence ID" value="AES69522"/>
    <property type="gene ID" value="MTR_3g031040"/>
</dbReference>
<dbReference type="CDD" id="cd16930">
    <property type="entry name" value="HATPase_TopII-like"/>
    <property type="match status" value="1"/>
</dbReference>
<dbReference type="InterPro" id="IPR020568">
    <property type="entry name" value="Ribosomal_Su5_D2-typ_SF"/>
</dbReference>
<reference evidence="18" key="4">
    <citation type="journal article" date="2018" name="Nat. Plants">
        <title>Whole-genome landscape of Medicago truncatula symbiotic genes.</title>
        <authorList>
            <person name="Pecrix Y."/>
            <person name="Gamas P."/>
            <person name="Carrere S."/>
        </authorList>
    </citation>
    <scope>NUCLEOTIDE SEQUENCE</scope>
    <source>
        <tissue evidence="18">Leaves</tissue>
    </source>
</reference>
<dbReference type="Gene3D" id="3.90.199.10">
    <property type="entry name" value="Topoisomerase II, domain 5"/>
    <property type="match status" value="1"/>
</dbReference>
<keyword evidence="11 12" id="KW-0413">Isomerase</keyword>
<keyword evidence="9 12" id="KW-0799">Topoisomerase</keyword>
<feature type="compositionally biased region" description="Acidic residues" evidence="14">
    <location>
        <begin position="1483"/>
        <end position="1504"/>
    </location>
</feature>
<dbReference type="SMART" id="SM00433">
    <property type="entry name" value="TOP2c"/>
    <property type="match status" value="1"/>
</dbReference>
<dbReference type="PROSITE" id="PS52040">
    <property type="entry name" value="TOPO_IIA"/>
    <property type="match status" value="1"/>
</dbReference>
<feature type="compositionally biased region" description="Low complexity" evidence="14">
    <location>
        <begin position="1217"/>
        <end position="1226"/>
    </location>
</feature>
<dbReference type="Pfam" id="PF00521">
    <property type="entry name" value="DNA_topoisoIV"/>
    <property type="match status" value="1"/>
</dbReference>
<feature type="compositionally biased region" description="Acidic residues" evidence="14">
    <location>
        <begin position="1079"/>
        <end position="1088"/>
    </location>
</feature>
<dbReference type="SUPFAM" id="SSF54211">
    <property type="entry name" value="Ribosomal protein S5 domain 2-like"/>
    <property type="match status" value="1"/>
</dbReference>
<dbReference type="Pfam" id="PF01751">
    <property type="entry name" value="Toprim"/>
    <property type="match status" value="1"/>
</dbReference>
<dbReference type="PROSITE" id="PS00177">
    <property type="entry name" value="TOPOISOMERASE_II"/>
    <property type="match status" value="1"/>
</dbReference>
<feature type="active site" description="O-(5'-phospho-DNA)-tyrosine intermediate" evidence="12">
    <location>
        <position position="781"/>
    </location>
</feature>
<feature type="compositionally biased region" description="Low complexity" evidence="14">
    <location>
        <begin position="1460"/>
        <end position="1471"/>
    </location>
</feature>
<keyword evidence="5" id="KW-0479">Metal-binding</keyword>
<feature type="compositionally biased region" description="Basic residues" evidence="14">
    <location>
        <begin position="1179"/>
        <end position="1199"/>
    </location>
</feature>
<dbReference type="FunFam" id="3.40.50.670:FF:000001">
    <property type="entry name" value="DNA topoisomerase 2"/>
    <property type="match status" value="2"/>
</dbReference>
<dbReference type="InterPro" id="IPR003594">
    <property type="entry name" value="HATPase_dom"/>
</dbReference>
<dbReference type="FunFam" id="3.30.565.10:FF:000004">
    <property type="entry name" value="DNA topoisomerase 2"/>
    <property type="match status" value="1"/>
</dbReference>
<dbReference type="GO" id="GO:0000819">
    <property type="term" value="P:sister chromatid segregation"/>
    <property type="evidence" value="ECO:0000318"/>
    <property type="project" value="GO_Central"/>
</dbReference>
<dbReference type="SUPFAM" id="SSF55874">
    <property type="entry name" value="ATPase domain of HSP90 chaperone/DNA topoisomerase II/histidine kinase"/>
    <property type="match status" value="1"/>
</dbReference>
<dbReference type="Gene3D" id="3.30.565.10">
    <property type="entry name" value="Histidine kinase-like ATPase, C-terminal domain"/>
    <property type="match status" value="1"/>
</dbReference>
<evidence type="ECO:0000256" key="14">
    <source>
        <dbReference type="SAM" id="MobiDB-lite"/>
    </source>
</evidence>
<feature type="compositionally biased region" description="Basic residues" evidence="14">
    <location>
        <begin position="1282"/>
        <end position="1293"/>
    </location>
</feature>
<dbReference type="eggNOG" id="KOG0355">
    <property type="taxonomic scope" value="Eukaryota"/>
</dbReference>
<dbReference type="FunFam" id="3.90.199.10:FF:000002">
    <property type="entry name" value="DNA topoisomerase 2"/>
    <property type="match status" value="1"/>
</dbReference>
<dbReference type="GO" id="GO:0003677">
    <property type="term" value="F:DNA binding"/>
    <property type="evidence" value="ECO:0007669"/>
    <property type="project" value="UniProtKB-UniRule"/>
</dbReference>
<dbReference type="InterPro" id="IPR013760">
    <property type="entry name" value="Topo_IIA-like_dom_sf"/>
</dbReference>
<comment type="cofactor">
    <cofactor evidence="3">
        <name>Mg(2+)</name>
        <dbReference type="ChEBI" id="CHEBI:18420"/>
    </cofactor>
</comment>
<dbReference type="Proteomes" id="UP000265566">
    <property type="component" value="Chromosome 3"/>
</dbReference>
<evidence type="ECO:0000256" key="8">
    <source>
        <dbReference type="ARBA" id="ARBA00022842"/>
    </source>
</evidence>
<dbReference type="PANTHER" id="PTHR10169:SF38">
    <property type="entry name" value="DNA TOPOISOMERASE 2"/>
    <property type="match status" value="1"/>
</dbReference>